<evidence type="ECO:0000313" key="3">
    <source>
        <dbReference type="Proteomes" id="UP000887013"/>
    </source>
</evidence>
<evidence type="ECO:0000256" key="1">
    <source>
        <dbReference type="SAM" id="MobiDB-lite"/>
    </source>
</evidence>
<accession>A0A8X6PR15</accession>
<name>A0A8X6PR15_NEPPI</name>
<feature type="region of interest" description="Disordered" evidence="1">
    <location>
        <begin position="83"/>
        <end position="106"/>
    </location>
</feature>
<keyword evidence="3" id="KW-1185">Reference proteome</keyword>
<reference evidence="2" key="1">
    <citation type="submission" date="2020-08" db="EMBL/GenBank/DDBJ databases">
        <title>Multicomponent nature underlies the extraordinary mechanical properties of spider dragline silk.</title>
        <authorList>
            <person name="Kono N."/>
            <person name="Nakamura H."/>
            <person name="Mori M."/>
            <person name="Yoshida Y."/>
            <person name="Ohtoshi R."/>
            <person name="Malay A.D."/>
            <person name="Moran D.A.P."/>
            <person name="Tomita M."/>
            <person name="Numata K."/>
            <person name="Arakawa K."/>
        </authorList>
    </citation>
    <scope>NUCLEOTIDE SEQUENCE</scope>
</reference>
<dbReference type="OrthoDB" id="6433746at2759"/>
<protein>
    <submittedName>
        <fullName evidence="2">Uncharacterized protein</fullName>
    </submittedName>
</protein>
<feature type="compositionally biased region" description="Polar residues" evidence="1">
    <location>
        <begin position="83"/>
        <end position="93"/>
    </location>
</feature>
<sequence length="106" mass="11979">MRERCRSHCEQSHLLRIIECNCANKTDEDCFSQFISRWRLLSDAHLIRRNSAKGEGEERHQKSKTTQGETLWDLLGGRTTQVAAGSPFSTGTASLAMKFPSQDHVS</sequence>
<feature type="compositionally biased region" description="Basic and acidic residues" evidence="1">
    <location>
        <begin position="50"/>
        <end position="60"/>
    </location>
</feature>
<evidence type="ECO:0000313" key="2">
    <source>
        <dbReference type="EMBL" id="GFT84475.1"/>
    </source>
</evidence>
<organism evidence="2 3">
    <name type="scientific">Nephila pilipes</name>
    <name type="common">Giant wood spider</name>
    <name type="synonym">Nephila maculata</name>
    <dbReference type="NCBI Taxonomy" id="299642"/>
    <lineage>
        <taxon>Eukaryota</taxon>
        <taxon>Metazoa</taxon>
        <taxon>Ecdysozoa</taxon>
        <taxon>Arthropoda</taxon>
        <taxon>Chelicerata</taxon>
        <taxon>Arachnida</taxon>
        <taxon>Araneae</taxon>
        <taxon>Araneomorphae</taxon>
        <taxon>Entelegynae</taxon>
        <taxon>Araneoidea</taxon>
        <taxon>Nephilidae</taxon>
        <taxon>Nephila</taxon>
    </lineage>
</organism>
<dbReference type="Proteomes" id="UP000887013">
    <property type="component" value="Unassembled WGS sequence"/>
</dbReference>
<comment type="caution">
    <text evidence="2">The sequence shown here is derived from an EMBL/GenBank/DDBJ whole genome shotgun (WGS) entry which is preliminary data.</text>
</comment>
<dbReference type="AlphaFoldDB" id="A0A8X6PR15"/>
<feature type="region of interest" description="Disordered" evidence="1">
    <location>
        <begin position="50"/>
        <end position="70"/>
    </location>
</feature>
<dbReference type="EMBL" id="BMAW01119405">
    <property type="protein sequence ID" value="GFT84475.1"/>
    <property type="molecule type" value="Genomic_DNA"/>
</dbReference>
<gene>
    <name evidence="2" type="ORF">NPIL_496251</name>
</gene>
<proteinExistence type="predicted"/>